<dbReference type="InterPro" id="IPR001932">
    <property type="entry name" value="PPM-type_phosphatase-like_dom"/>
</dbReference>
<organism evidence="2 3">
    <name type="scientific">Reyranella soli</name>
    <dbReference type="NCBI Taxonomy" id="1230389"/>
    <lineage>
        <taxon>Bacteria</taxon>
        <taxon>Pseudomonadati</taxon>
        <taxon>Pseudomonadota</taxon>
        <taxon>Alphaproteobacteria</taxon>
        <taxon>Hyphomicrobiales</taxon>
        <taxon>Reyranellaceae</taxon>
        <taxon>Reyranella</taxon>
    </lineage>
</organism>
<name>A0A512N703_9HYPH</name>
<dbReference type="PROSITE" id="PS51746">
    <property type="entry name" value="PPM_2"/>
    <property type="match status" value="1"/>
</dbReference>
<dbReference type="AlphaFoldDB" id="A0A512N703"/>
<dbReference type="Gene3D" id="3.60.40.10">
    <property type="entry name" value="PPM-type phosphatase domain"/>
    <property type="match status" value="1"/>
</dbReference>
<proteinExistence type="predicted"/>
<evidence type="ECO:0000313" key="2">
    <source>
        <dbReference type="EMBL" id="GEP54767.1"/>
    </source>
</evidence>
<accession>A0A512N703</accession>
<dbReference type="Pfam" id="PF13672">
    <property type="entry name" value="PP2C_2"/>
    <property type="match status" value="1"/>
</dbReference>
<comment type="caution">
    <text evidence="2">The sequence shown here is derived from an EMBL/GenBank/DDBJ whole genome shotgun (WGS) entry which is preliminary data.</text>
</comment>
<evidence type="ECO:0000313" key="3">
    <source>
        <dbReference type="Proteomes" id="UP000321058"/>
    </source>
</evidence>
<dbReference type="InterPro" id="IPR036457">
    <property type="entry name" value="PPM-type-like_dom_sf"/>
</dbReference>
<keyword evidence="3" id="KW-1185">Reference proteome</keyword>
<dbReference type="EMBL" id="BKAJ01000032">
    <property type="protein sequence ID" value="GEP54767.1"/>
    <property type="molecule type" value="Genomic_DNA"/>
</dbReference>
<protein>
    <submittedName>
        <fullName evidence="2">Protein phosphatase PrpC</fullName>
    </submittedName>
</protein>
<dbReference type="CDD" id="cd00143">
    <property type="entry name" value="PP2Cc"/>
    <property type="match status" value="1"/>
</dbReference>
<gene>
    <name evidence="2" type="primary">prpC</name>
    <name evidence="2" type="ORF">RSO01_19330</name>
</gene>
<dbReference type="SMART" id="SM00331">
    <property type="entry name" value="PP2C_SIG"/>
    <property type="match status" value="1"/>
</dbReference>
<dbReference type="Proteomes" id="UP000321058">
    <property type="component" value="Unassembled WGS sequence"/>
</dbReference>
<reference evidence="2 3" key="1">
    <citation type="submission" date="2019-07" db="EMBL/GenBank/DDBJ databases">
        <title>Whole genome shotgun sequence of Reyranella soli NBRC 108950.</title>
        <authorList>
            <person name="Hosoyama A."/>
            <person name="Uohara A."/>
            <person name="Ohji S."/>
            <person name="Ichikawa N."/>
        </authorList>
    </citation>
    <scope>NUCLEOTIDE SEQUENCE [LARGE SCALE GENOMIC DNA]</scope>
    <source>
        <strain evidence="2 3">NBRC 108950</strain>
    </source>
</reference>
<feature type="domain" description="PPM-type phosphatase" evidence="1">
    <location>
        <begin position="1"/>
        <end position="209"/>
    </location>
</feature>
<sequence length="211" mass="21860">MRTLGDGSLLAVVADGMGGHAGGAVASKVAVEAFVHAIEQGGGLADGLSEANAAVGRTAAGKAELEGMGATLVAAQVRGDEVRWISVGDSPFYLVSTGTIERLNADHSMAPQIDALVRRGMLTADEAEHHPGRHTLREAVMGQPLSLIDKGSRKLGPDVKLLLCSDGVQSLKEAEIAASAIKPVDGMIKAVLDTAKEHQDNVTVVKLERAR</sequence>
<dbReference type="SUPFAM" id="SSF81606">
    <property type="entry name" value="PP2C-like"/>
    <property type="match status" value="1"/>
</dbReference>
<evidence type="ECO:0000259" key="1">
    <source>
        <dbReference type="PROSITE" id="PS51746"/>
    </source>
</evidence>